<keyword evidence="1" id="KW-1185">Reference proteome</keyword>
<reference evidence="2" key="2">
    <citation type="submission" date="2016-11" db="UniProtKB">
        <authorList>
            <consortium name="WormBaseParasite"/>
        </authorList>
    </citation>
    <scope>IDENTIFICATION</scope>
</reference>
<evidence type="ECO:0000313" key="2">
    <source>
        <dbReference type="WBParaSite" id="EN70_3085"/>
    </source>
</evidence>
<organism evidence="1 2">
    <name type="scientific">Loa loa</name>
    <name type="common">Eye worm</name>
    <name type="synonym">Filaria loa</name>
    <dbReference type="NCBI Taxonomy" id="7209"/>
    <lineage>
        <taxon>Eukaryota</taxon>
        <taxon>Metazoa</taxon>
        <taxon>Ecdysozoa</taxon>
        <taxon>Nematoda</taxon>
        <taxon>Chromadorea</taxon>
        <taxon>Rhabditida</taxon>
        <taxon>Spirurina</taxon>
        <taxon>Spiruromorpha</taxon>
        <taxon>Filarioidea</taxon>
        <taxon>Onchocercidae</taxon>
        <taxon>Loa</taxon>
    </lineage>
</organism>
<reference evidence="1" key="1">
    <citation type="submission" date="2012-04" db="EMBL/GenBank/DDBJ databases">
        <title>The Genome Sequence of Loa loa.</title>
        <authorList>
            <consortium name="The Broad Institute Genome Sequencing Platform"/>
            <consortium name="Broad Institute Genome Sequencing Center for Infectious Disease"/>
            <person name="Nutman T.B."/>
            <person name="Fink D.L."/>
            <person name="Russ C."/>
            <person name="Young S."/>
            <person name="Zeng Q."/>
            <person name="Gargeya S."/>
            <person name="Alvarado L."/>
            <person name="Berlin A."/>
            <person name="Chapman S.B."/>
            <person name="Chen Z."/>
            <person name="Freedman E."/>
            <person name="Gellesch M."/>
            <person name="Goldberg J."/>
            <person name="Griggs A."/>
            <person name="Gujja S."/>
            <person name="Heilman E.R."/>
            <person name="Heiman D."/>
            <person name="Howarth C."/>
            <person name="Mehta T."/>
            <person name="Neiman D."/>
            <person name="Pearson M."/>
            <person name="Roberts A."/>
            <person name="Saif S."/>
            <person name="Shea T."/>
            <person name="Shenoy N."/>
            <person name="Sisk P."/>
            <person name="Stolte C."/>
            <person name="Sykes S."/>
            <person name="White J."/>
            <person name="Yandava C."/>
            <person name="Haas B."/>
            <person name="Henn M.R."/>
            <person name="Nusbaum C."/>
            <person name="Birren B."/>
        </authorList>
    </citation>
    <scope>NUCLEOTIDE SEQUENCE [LARGE SCALE GENOMIC DNA]</scope>
</reference>
<dbReference type="Proteomes" id="UP000095285">
    <property type="component" value="Unassembled WGS sequence"/>
</dbReference>
<sequence length="167" mass="18932">MKVCKLAVAVDGERKAALATAFGDAIPEEPNDGTHDTKTNHIKYILKYEFLIKLKLIFQRIKFLKYLLPEAEETEATLAATAALAVQQLVAQRDVQLEQQRQLDAVMSNHNYMDNAVSVRHGHDAYRVKLLITFITCDDEAADDELKCFFDDVTMIKYNNANVKIIQ</sequence>
<protein>
    <submittedName>
        <fullName evidence="2">RRM domain-containing protein</fullName>
    </submittedName>
</protein>
<evidence type="ECO:0000313" key="1">
    <source>
        <dbReference type="Proteomes" id="UP000095285"/>
    </source>
</evidence>
<dbReference type="WBParaSite" id="EN70_3085">
    <property type="protein sequence ID" value="EN70_3085"/>
    <property type="gene ID" value="EN70_3085"/>
</dbReference>
<name>A0A1I7VJ09_LOALO</name>
<accession>A0A1I7VJ09</accession>
<dbReference type="AlphaFoldDB" id="A0A1I7VJ09"/>
<proteinExistence type="predicted"/>